<gene>
    <name evidence="2" type="ORF">Ahy_A07g035688</name>
</gene>
<reference evidence="2 3" key="1">
    <citation type="submission" date="2019-01" db="EMBL/GenBank/DDBJ databases">
        <title>Sequencing of cultivated peanut Arachis hypogaea provides insights into genome evolution and oil improvement.</title>
        <authorList>
            <person name="Chen X."/>
        </authorList>
    </citation>
    <scope>NUCLEOTIDE SEQUENCE [LARGE SCALE GENOMIC DNA]</scope>
    <source>
        <strain evidence="3">cv. Fuhuasheng</strain>
        <tissue evidence="2">Leaves</tissue>
    </source>
</reference>
<feature type="region of interest" description="Disordered" evidence="1">
    <location>
        <begin position="18"/>
        <end position="64"/>
    </location>
</feature>
<feature type="compositionally biased region" description="Polar residues" evidence="1">
    <location>
        <begin position="47"/>
        <end position="59"/>
    </location>
</feature>
<dbReference type="PANTHER" id="PTHR36032:SF1">
    <property type="entry name" value="PHOSPHOPANTOTHENATE--CYSTEINE LIGASE 2"/>
    <property type="match status" value="1"/>
</dbReference>
<dbReference type="Proteomes" id="UP000289738">
    <property type="component" value="Chromosome A07"/>
</dbReference>
<proteinExistence type="predicted"/>
<keyword evidence="3" id="KW-1185">Reference proteome</keyword>
<sequence>MLDNAQAAILPQAAESGTVVKRYAPPNQRNRSANRRKSSDRLDRANSAGNDSEKNQNALPRNAHVPDQGDIGCYSLVNENHYSRFIALEGCSCSAASQLLNDRMFTSCSQYLFLWTCNNPLRNDIQLQLAYIALRYSDLKGYINHIGFFEIVDGKGICKKESEPCEQASHLTQKGKGGGKKCLVVVRFRMGKICSFSWSAAIQSYNNAKDSSEFLFKQPLEKPEMYSGATSSVWTQFRLPHQIMSPGPSSFGSQLDFLGELRRQMHRANPNPGFSP</sequence>
<dbReference type="EMBL" id="SDMP01000007">
    <property type="protein sequence ID" value="RYR49279.1"/>
    <property type="molecule type" value="Genomic_DNA"/>
</dbReference>
<evidence type="ECO:0000313" key="2">
    <source>
        <dbReference type="EMBL" id="RYR49279.1"/>
    </source>
</evidence>
<organism evidence="2 3">
    <name type="scientific">Arachis hypogaea</name>
    <name type="common">Peanut</name>
    <dbReference type="NCBI Taxonomy" id="3818"/>
    <lineage>
        <taxon>Eukaryota</taxon>
        <taxon>Viridiplantae</taxon>
        <taxon>Streptophyta</taxon>
        <taxon>Embryophyta</taxon>
        <taxon>Tracheophyta</taxon>
        <taxon>Spermatophyta</taxon>
        <taxon>Magnoliopsida</taxon>
        <taxon>eudicotyledons</taxon>
        <taxon>Gunneridae</taxon>
        <taxon>Pentapetalae</taxon>
        <taxon>rosids</taxon>
        <taxon>fabids</taxon>
        <taxon>Fabales</taxon>
        <taxon>Fabaceae</taxon>
        <taxon>Papilionoideae</taxon>
        <taxon>50 kb inversion clade</taxon>
        <taxon>dalbergioids sensu lato</taxon>
        <taxon>Dalbergieae</taxon>
        <taxon>Pterocarpus clade</taxon>
        <taxon>Arachis</taxon>
    </lineage>
</organism>
<comment type="caution">
    <text evidence="2">The sequence shown here is derived from an EMBL/GenBank/DDBJ whole genome shotgun (WGS) entry which is preliminary data.</text>
</comment>
<evidence type="ECO:0000256" key="1">
    <source>
        <dbReference type="SAM" id="MobiDB-lite"/>
    </source>
</evidence>
<dbReference type="AlphaFoldDB" id="A0A445CEE3"/>
<protein>
    <submittedName>
        <fullName evidence="2">Uncharacterized protein</fullName>
    </submittedName>
</protein>
<evidence type="ECO:0000313" key="3">
    <source>
        <dbReference type="Proteomes" id="UP000289738"/>
    </source>
</evidence>
<name>A0A445CEE3_ARAHY</name>
<dbReference type="PANTHER" id="PTHR36032">
    <property type="entry name" value="PHOSPHOPANTOTHENATE--CYSTEINE LIGASE 2"/>
    <property type="match status" value="1"/>
</dbReference>
<accession>A0A445CEE3</accession>